<evidence type="ECO:0000313" key="1">
    <source>
        <dbReference type="EMBL" id="GJE61217.1"/>
    </source>
</evidence>
<sequence length="298" mass="31653">MAADVQEISGTKATIAARLCNFPTGQSKPIGAHKQWLEAKVKPIVAGNPTAWVDLIGHASRQWSKTQGANAHTLNKNLSYERCEAVKGYVKNFSSGAKFNVEIAAGDKESVGPKENDGYDRAVEILVYSAGKPSRPDPPKPIATREFEIRVVGGGSASIIAQTDDYFFQIVDLRRRTTAFFFYTGGGIGISIPKIPGPGSVTMTGPATLFHTTRDAQLYMFNSPAAMYQDPGATVGPWSVGGTIRLSIDEIVDGAGMIFTVPGLIPIEGGSGIQMPGLGSVTKGVLAKATPDWPFTGY</sequence>
<keyword evidence="2" id="KW-1185">Reference proteome</keyword>
<reference evidence="1" key="1">
    <citation type="journal article" date="2021" name="Front. Microbiol.">
        <title>Comprehensive Comparative Genomics and Phenotyping of Methylobacterium Species.</title>
        <authorList>
            <person name="Alessa O."/>
            <person name="Ogura Y."/>
            <person name="Fujitani Y."/>
            <person name="Takami H."/>
            <person name="Hayashi T."/>
            <person name="Sahin N."/>
            <person name="Tani A."/>
        </authorList>
    </citation>
    <scope>NUCLEOTIDE SEQUENCE</scope>
    <source>
        <strain evidence="1">DSM 23632</strain>
    </source>
</reference>
<reference evidence="1" key="2">
    <citation type="submission" date="2021-08" db="EMBL/GenBank/DDBJ databases">
        <authorList>
            <person name="Tani A."/>
            <person name="Ola A."/>
            <person name="Ogura Y."/>
            <person name="Katsura K."/>
            <person name="Hayashi T."/>
        </authorList>
    </citation>
    <scope>NUCLEOTIDE SEQUENCE</scope>
    <source>
        <strain evidence="1">DSM 23632</strain>
    </source>
</reference>
<protein>
    <recommendedName>
        <fullName evidence="3">OmpA family protein</fullName>
    </recommendedName>
</protein>
<gene>
    <name evidence="1" type="ORF">MPOCJGCO_3338</name>
</gene>
<dbReference type="InterPro" id="IPR036737">
    <property type="entry name" value="OmpA-like_sf"/>
</dbReference>
<accession>A0ABQ4U242</accession>
<dbReference type="RefSeq" id="WP_238183785.1">
    <property type="nucleotide sequence ID" value="NZ_BPRB01000196.1"/>
</dbReference>
<evidence type="ECO:0008006" key="3">
    <source>
        <dbReference type="Google" id="ProtNLM"/>
    </source>
</evidence>
<dbReference type="Gene3D" id="3.30.1330.60">
    <property type="entry name" value="OmpA-like domain"/>
    <property type="match status" value="1"/>
</dbReference>
<organism evidence="1 2">
    <name type="scientific">Methylobacterium trifolii</name>
    <dbReference type="NCBI Taxonomy" id="1003092"/>
    <lineage>
        <taxon>Bacteria</taxon>
        <taxon>Pseudomonadati</taxon>
        <taxon>Pseudomonadota</taxon>
        <taxon>Alphaproteobacteria</taxon>
        <taxon>Hyphomicrobiales</taxon>
        <taxon>Methylobacteriaceae</taxon>
        <taxon>Methylobacterium</taxon>
    </lineage>
</organism>
<dbReference type="SUPFAM" id="SSF103088">
    <property type="entry name" value="OmpA-like"/>
    <property type="match status" value="1"/>
</dbReference>
<dbReference type="Proteomes" id="UP001055057">
    <property type="component" value="Unassembled WGS sequence"/>
</dbReference>
<comment type="caution">
    <text evidence="1">The sequence shown here is derived from an EMBL/GenBank/DDBJ whole genome shotgun (WGS) entry which is preliminary data.</text>
</comment>
<name>A0ABQ4U242_9HYPH</name>
<dbReference type="EMBL" id="BPRB01000196">
    <property type="protein sequence ID" value="GJE61217.1"/>
    <property type="molecule type" value="Genomic_DNA"/>
</dbReference>
<evidence type="ECO:0000313" key="2">
    <source>
        <dbReference type="Proteomes" id="UP001055057"/>
    </source>
</evidence>
<proteinExistence type="predicted"/>